<evidence type="ECO:0000256" key="2">
    <source>
        <dbReference type="ARBA" id="ARBA00022692"/>
    </source>
</evidence>
<proteinExistence type="predicted"/>
<dbReference type="GO" id="GO:0016787">
    <property type="term" value="F:hydrolase activity"/>
    <property type="evidence" value="ECO:0007669"/>
    <property type="project" value="UniProtKB-KW"/>
</dbReference>
<gene>
    <name evidence="9" type="ORF">BUL40_08925</name>
</gene>
<keyword evidence="6" id="KW-0325">Glycoprotein</keyword>
<protein>
    <submittedName>
        <fullName evidence="9">S-adenosyl-L-homocysteine hydrolase</fullName>
    </submittedName>
</protein>
<keyword evidence="2 7" id="KW-0812">Transmembrane</keyword>
<dbReference type="PANTHER" id="PTHR21016:SF7">
    <property type="entry name" value="TM2 DOMAIN-CONTAINING PROTEIN 3"/>
    <property type="match status" value="1"/>
</dbReference>
<comment type="caution">
    <text evidence="9">The sequence shown here is derived from an EMBL/GenBank/DDBJ whole genome shotgun (WGS) entry which is preliminary data.</text>
</comment>
<dbReference type="EMBL" id="MTBC01000005">
    <property type="protein sequence ID" value="OQD42641.1"/>
    <property type="molecule type" value="Genomic_DNA"/>
</dbReference>
<keyword evidence="10" id="KW-1185">Reference proteome</keyword>
<organism evidence="9 10">
    <name type="scientific">Croceivirga radicis</name>
    <dbReference type="NCBI Taxonomy" id="1929488"/>
    <lineage>
        <taxon>Bacteria</taxon>
        <taxon>Pseudomonadati</taxon>
        <taxon>Bacteroidota</taxon>
        <taxon>Flavobacteriia</taxon>
        <taxon>Flavobacteriales</taxon>
        <taxon>Flavobacteriaceae</taxon>
        <taxon>Croceivirga</taxon>
    </lineage>
</organism>
<accession>A0A1V6LR19</accession>
<feature type="transmembrane region" description="Helical" evidence="7">
    <location>
        <begin position="58"/>
        <end position="76"/>
    </location>
</feature>
<dbReference type="InterPro" id="IPR007829">
    <property type="entry name" value="TM2"/>
</dbReference>
<feature type="domain" description="TM2" evidence="8">
    <location>
        <begin position="54"/>
        <end position="103"/>
    </location>
</feature>
<dbReference type="GO" id="GO:0016020">
    <property type="term" value="C:membrane"/>
    <property type="evidence" value="ECO:0007669"/>
    <property type="project" value="UniProtKB-SubCell"/>
</dbReference>
<feature type="transmembrane region" description="Helical" evidence="7">
    <location>
        <begin position="83"/>
        <end position="106"/>
    </location>
</feature>
<evidence type="ECO:0000313" key="9">
    <source>
        <dbReference type="EMBL" id="OQD42641.1"/>
    </source>
</evidence>
<name>A0A1V6LR19_9FLAO</name>
<dbReference type="OrthoDB" id="6079945at2"/>
<evidence type="ECO:0000313" key="10">
    <source>
        <dbReference type="Proteomes" id="UP000191680"/>
    </source>
</evidence>
<evidence type="ECO:0000259" key="8">
    <source>
        <dbReference type="Pfam" id="PF05154"/>
    </source>
</evidence>
<keyword evidence="9" id="KW-0378">Hydrolase</keyword>
<evidence type="ECO:0000256" key="6">
    <source>
        <dbReference type="ARBA" id="ARBA00023180"/>
    </source>
</evidence>
<reference evidence="9 10" key="1">
    <citation type="submission" date="2016-12" db="EMBL/GenBank/DDBJ databases">
        <authorList>
            <person name="Song W.-J."/>
            <person name="Kurnit D.M."/>
        </authorList>
    </citation>
    <scope>NUCLEOTIDE SEQUENCE [LARGE SCALE GENOMIC DNA]</scope>
    <source>
        <strain evidence="9 10">HSG9</strain>
    </source>
</reference>
<dbReference type="InterPro" id="IPR050932">
    <property type="entry name" value="TM2D1-3-like"/>
</dbReference>
<evidence type="ECO:0000256" key="1">
    <source>
        <dbReference type="ARBA" id="ARBA00004141"/>
    </source>
</evidence>
<keyword evidence="5 7" id="KW-0472">Membrane</keyword>
<dbReference type="RefSeq" id="WP_010519761.1">
    <property type="nucleotide sequence ID" value="NZ_AFOE01000050.1"/>
</dbReference>
<evidence type="ECO:0000256" key="4">
    <source>
        <dbReference type="ARBA" id="ARBA00022989"/>
    </source>
</evidence>
<dbReference type="Proteomes" id="UP000191680">
    <property type="component" value="Unassembled WGS sequence"/>
</dbReference>
<evidence type="ECO:0000256" key="3">
    <source>
        <dbReference type="ARBA" id="ARBA00022729"/>
    </source>
</evidence>
<keyword evidence="4 7" id="KW-1133">Transmembrane helix</keyword>
<sequence length="111" mass="12413">MNLKFLMAIFLMVFTLTTVSASFPVKRHVVNSESNEIIEVSTAELETPVAAAMAYDKWVAVAFWFFLGLFAAHRWYAGKPAGWNILFILTLGGLGIWAIIDLINILTDNFV</sequence>
<evidence type="ECO:0000256" key="7">
    <source>
        <dbReference type="SAM" id="Phobius"/>
    </source>
</evidence>
<dbReference type="PANTHER" id="PTHR21016">
    <property type="entry name" value="BETA-AMYLOID BINDING PROTEIN-RELATED"/>
    <property type="match status" value="1"/>
</dbReference>
<comment type="subcellular location">
    <subcellularLocation>
        <location evidence="1">Membrane</location>
        <topology evidence="1">Multi-pass membrane protein</topology>
    </subcellularLocation>
</comment>
<evidence type="ECO:0000256" key="5">
    <source>
        <dbReference type="ARBA" id="ARBA00023136"/>
    </source>
</evidence>
<dbReference type="Pfam" id="PF05154">
    <property type="entry name" value="TM2"/>
    <property type="match status" value="1"/>
</dbReference>
<keyword evidence="3" id="KW-0732">Signal</keyword>
<dbReference type="AlphaFoldDB" id="A0A1V6LR19"/>